<dbReference type="InterPro" id="IPR038558">
    <property type="entry name" value="SAS-6_N_sf"/>
</dbReference>
<proteinExistence type="predicted"/>
<dbReference type="PANTHER" id="PTHR34230">
    <property type="entry name" value="ASSEMBLY ABNORMAL PROTEIN 6, PUTATIVE-RELATED"/>
    <property type="match status" value="1"/>
</dbReference>
<evidence type="ECO:0000259" key="2">
    <source>
        <dbReference type="Pfam" id="PF16531"/>
    </source>
</evidence>
<protein>
    <recommendedName>
        <fullName evidence="2">Spindle assembly abnormal protein 6 N-terminal domain-containing protein</fullName>
    </recommendedName>
</protein>
<evidence type="ECO:0000313" key="3">
    <source>
        <dbReference type="EMBL" id="KAK8835543.1"/>
    </source>
</evidence>
<dbReference type="Proteomes" id="UP001470230">
    <property type="component" value="Unassembled WGS sequence"/>
</dbReference>
<evidence type="ECO:0000313" key="4">
    <source>
        <dbReference type="Proteomes" id="UP001470230"/>
    </source>
</evidence>
<sequence length="207" mass="24381">MEDQFSRRDDVILDSNINNDGELSFEIEFPLSFPNLDSQNERENEPQMIILKAFVTENENTIENIRLQMFSDNDLYFFYVAEYSEEAFNSLKESQSLDESLDFEHFPAMIHEIIGKVAEGKEFQAKFVFDGEEKGKLIFSQKLKFKEVEILNLDFEKAKDEEIANQIQARYDSVRNELKAARAELNDLYTMLKIKNPNVLKQMRHRK</sequence>
<reference evidence="3 4" key="1">
    <citation type="submission" date="2024-04" db="EMBL/GenBank/DDBJ databases">
        <title>Tritrichomonas musculus Genome.</title>
        <authorList>
            <person name="Alves-Ferreira E."/>
            <person name="Grigg M."/>
            <person name="Lorenzi H."/>
            <person name="Galac M."/>
        </authorList>
    </citation>
    <scope>NUCLEOTIDE SEQUENCE [LARGE SCALE GENOMIC DNA]</scope>
    <source>
        <strain evidence="3 4">EAF2021</strain>
    </source>
</reference>
<dbReference type="PANTHER" id="PTHR34230:SF2">
    <property type="entry name" value="SPINDLE ASSEMBLY ABNORMAL PROTEIN 6 N-TERMINAL DOMAIN-CONTAINING PROTEIN"/>
    <property type="match status" value="1"/>
</dbReference>
<keyword evidence="1" id="KW-0175">Coiled coil</keyword>
<organism evidence="3 4">
    <name type="scientific">Tritrichomonas musculus</name>
    <dbReference type="NCBI Taxonomy" id="1915356"/>
    <lineage>
        <taxon>Eukaryota</taxon>
        <taxon>Metamonada</taxon>
        <taxon>Parabasalia</taxon>
        <taxon>Tritrichomonadida</taxon>
        <taxon>Tritrichomonadidae</taxon>
        <taxon>Tritrichomonas</taxon>
    </lineage>
</organism>
<gene>
    <name evidence="3" type="ORF">M9Y10_042429</name>
</gene>
<feature type="domain" description="Spindle assembly abnormal protein 6 N-terminal" evidence="2">
    <location>
        <begin position="25"/>
        <end position="155"/>
    </location>
</feature>
<dbReference type="InterPro" id="IPR032396">
    <property type="entry name" value="SAS-6_N"/>
</dbReference>
<dbReference type="Gene3D" id="2.170.210.20">
    <property type="entry name" value="Spindle assembly abnormal protein 6, N-terminal domain"/>
    <property type="match status" value="1"/>
</dbReference>
<accession>A0ABR2GNL8</accession>
<dbReference type="EMBL" id="JAPFFF010000079">
    <property type="protein sequence ID" value="KAK8835543.1"/>
    <property type="molecule type" value="Genomic_DNA"/>
</dbReference>
<dbReference type="Pfam" id="PF16531">
    <property type="entry name" value="SAS-6_N"/>
    <property type="match status" value="1"/>
</dbReference>
<evidence type="ECO:0000256" key="1">
    <source>
        <dbReference type="SAM" id="Coils"/>
    </source>
</evidence>
<keyword evidence="4" id="KW-1185">Reference proteome</keyword>
<feature type="coiled-coil region" evidence="1">
    <location>
        <begin position="164"/>
        <end position="191"/>
    </location>
</feature>
<name>A0ABR2GNL8_9EUKA</name>
<comment type="caution">
    <text evidence="3">The sequence shown here is derived from an EMBL/GenBank/DDBJ whole genome shotgun (WGS) entry which is preliminary data.</text>
</comment>